<dbReference type="InterPro" id="IPR036390">
    <property type="entry name" value="WH_DNA-bd_sf"/>
</dbReference>
<dbReference type="RefSeq" id="WP_130291096.1">
    <property type="nucleotide sequence ID" value="NZ_SHKL01000001.1"/>
</dbReference>
<dbReference type="Pfam" id="PF03965">
    <property type="entry name" value="Penicillinase_R"/>
    <property type="match status" value="1"/>
</dbReference>
<reference evidence="6 7" key="1">
    <citation type="submission" date="2019-02" db="EMBL/GenBank/DDBJ databases">
        <title>Sequencing the genomes of 1000 actinobacteria strains.</title>
        <authorList>
            <person name="Klenk H.-P."/>
        </authorList>
    </citation>
    <scope>NUCLEOTIDE SEQUENCE [LARGE SCALE GENOMIC DNA]</scope>
    <source>
        <strain evidence="6 7">DSM 45779</strain>
    </source>
</reference>
<dbReference type="Gene3D" id="1.10.10.10">
    <property type="entry name" value="Winged helix-like DNA-binding domain superfamily/Winged helix DNA-binding domain"/>
    <property type="match status" value="1"/>
</dbReference>
<keyword evidence="7" id="KW-1185">Reference proteome</keyword>
<dbReference type="Proteomes" id="UP000291591">
    <property type="component" value="Unassembled WGS sequence"/>
</dbReference>
<evidence type="ECO:0000313" key="7">
    <source>
        <dbReference type="Proteomes" id="UP000291591"/>
    </source>
</evidence>
<keyword evidence="2" id="KW-0805">Transcription regulation</keyword>
<dbReference type="InterPro" id="IPR036388">
    <property type="entry name" value="WH-like_DNA-bd_sf"/>
</dbReference>
<evidence type="ECO:0000256" key="2">
    <source>
        <dbReference type="ARBA" id="ARBA00023015"/>
    </source>
</evidence>
<organism evidence="6 7">
    <name type="scientific">Pseudonocardia sediminis</name>
    <dbReference type="NCBI Taxonomy" id="1397368"/>
    <lineage>
        <taxon>Bacteria</taxon>
        <taxon>Bacillati</taxon>
        <taxon>Actinomycetota</taxon>
        <taxon>Actinomycetes</taxon>
        <taxon>Pseudonocardiales</taxon>
        <taxon>Pseudonocardiaceae</taxon>
        <taxon>Pseudonocardia</taxon>
    </lineage>
</organism>
<evidence type="ECO:0000256" key="5">
    <source>
        <dbReference type="SAM" id="MobiDB-lite"/>
    </source>
</evidence>
<dbReference type="GO" id="GO:0045892">
    <property type="term" value="P:negative regulation of DNA-templated transcription"/>
    <property type="evidence" value="ECO:0007669"/>
    <property type="project" value="InterPro"/>
</dbReference>
<dbReference type="AlphaFoldDB" id="A0A4Q7V0C9"/>
<evidence type="ECO:0000256" key="3">
    <source>
        <dbReference type="ARBA" id="ARBA00023125"/>
    </source>
</evidence>
<dbReference type="OrthoDB" id="9813987at2"/>
<evidence type="ECO:0000313" key="6">
    <source>
        <dbReference type="EMBL" id="RZT86874.1"/>
    </source>
</evidence>
<proteinExistence type="inferred from homology"/>
<evidence type="ECO:0000256" key="1">
    <source>
        <dbReference type="ARBA" id="ARBA00011046"/>
    </source>
</evidence>
<keyword evidence="4" id="KW-0804">Transcription</keyword>
<dbReference type="EMBL" id="SHKL01000001">
    <property type="protein sequence ID" value="RZT86874.1"/>
    <property type="molecule type" value="Genomic_DNA"/>
</dbReference>
<evidence type="ECO:0000256" key="4">
    <source>
        <dbReference type="ARBA" id="ARBA00023163"/>
    </source>
</evidence>
<comment type="caution">
    <text evidence="6">The sequence shown here is derived from an EMBL/GenBank/DDBJ whole genome shotgun (WGS) entry which is preliminary data.</text>
</comment>
<protein>
    <submittedName>
        <fullName evidence="6">Putative transcriptional regulator</fullName>
    </submittedName>
</protein>
<comment type="similarity">
    <text evidence="1">Belongs to the BlaI transcriptional regulatory family.</text>
</comment>
<dbReference type="InterPro" id="IPR005650">
    <property type="entry name" value="BlaI_family"/>
</dbReference>
<feature type="region of interest" description="Disordered" evidence="5">
    <location>
        <begin position="124"/>
        <end position="143"/>
    </location>
</feature>
<accession>A0A4Q7V0C9</accession>
<dbReference type="GO" id="GO:0003677">
    <property type="term" value="F:DNA binding"/>
    <property type="evidence" value="ECO:0007669"/>
    <property type="project" value="UniProtKB-KW"/>
</dbReference>
<dbReference type="SUPFAM" id="SSF46785">
    <property type="entry name" value="Winged helix' DNA-binding domain"/>
    <property type="match status" value="1"/>
</dbReference>
<keyword evidence="3" id="KW-0238">DNA-binding</keyword>
<name>A0A4Q7V0C9_PSEST</name>
<gene>
    <name evidence="6" type="ORF">EV383_3773</name>
</gene>
<feature type="region of interest" description="Disordered" evidence="5">
    <location>
        <begin position="1"/>
        <end position="21"/>
    </location>
</feature>
<sequence length="143" mass="15859">MADRTGGGAPPPRRRRGQLGDEVWTVLQEAGEPLTAGEVRDRLDQQLAYTTVVTTLARLYAKGVLVRTREGRAHRYAPSTTEAGLAARRMQHALDDHEDRRAVLTHFVSALNGEDEVLLKNLLGEDDPPVSRRGGRRPRDDGR</sequence>